<proteinExistence type="predicted"/>
<evidence type="ECO:0000313" key="2">
    <source>
        <dbReference type="Proteomes" id="UP000184172"/>
    </source>
</evidence>
<reference evidence="2" key="1">
    <citation type="submission" date="2016-11" db="EMBL/GenBank/DDBJ databases">
        <authorList>
            <person name="Varghese N."/>
            <person name="Submissions S."/>
        </authorList>
    </citation>
    <scope>NUCLEOTIDE SEQUENCE [LARGE SCALE GENOMIC DNA]</scope>
    <source>
        <strain evidence="2">DSM 26349</strain>
    </source>
</reference>
<gene>
    <name evidence="1" type="ORF">SAMN04487908_10590</name>
</gene>
<keyword evidence="2" id="KW-1185">Reference proteome</keyword>
<dbReference type="STRING" id="797419.SAMN05216556_10682"/>
<protein>
    <submittedName>
        <fullName evidence="1">Uncharacterized protein</fullName>
    </submittedName>
</protein>
<dbReference type="Proteomes" id="UP000184172">
    <property type="component" value="Unassembled WGS sequence"/>
</dbReference>
<dbReference type="OrthoDB" id="1441966at2"/>
<accession>A0A1M6DRV7</accession>
<name>A0A1M6DRV7_9FLAO</name>
<dbReference type="EMBL" id="FQYV01000005">
    <property type="protein sequence ID" value="SHI75977.1"/>
    <property type="molecule type" value="Genomic_DNA"/>
</dbReference>
<sequence length="83" mass="9260">MELLNLSQLDSIHQNVGSQNYREVLWEKCPTGKLSISPPVFNETYDIAAIAVGGCPSGGELGIYNLINDECTYIEHVYIWLSQ</sequence>
<dbReference type="AlphaFoldDB" id="A0A1M6DRV7"/>
<dbReference type="RefSeq" id="WP_073215852.1">
    <property type="nucleotide sequence ID" value="NZ_FNNS01000006.1"/>
</dbReference>
<evidence type="ECO:0000313" key="1">
    <source>
        <dbReference type="EMBL" id="SHI75977.1"/>
    </source>
</evidence>
<organism evidence="1 2">
    <name type="scientific">Aequorivita viscosa</name>
    <dbReference type="NCBI Taxonomy" id="797419"/>
    <lineage>
        <taxon>Bacteria</taxon>
        <taxon>Pseudomonadati</taxon>
        <taxon>Bacteroidota</taxon>
        <taxon>Flavobacteriia</taxon>
        <taxon>Flavobacteriales</taxon>
        <taxon>Flavobacteriaceae</taxon>
        <taxon>Aequorivita</taxon>
    </lineage>
</organism>